<dbReference type="OrthoDB" id="277143at2"/>
<sequence length="104" mass="12113">METPTEFENLDTVRDWIHETLCQRENLLLDQFPTTETPLIKKGKLCGLQYTLHGPRNVRLSAIWATDHNIIYFYDAQGERYHKQPLANRVELSDLYTCSEKASA</sequence>
<accession>A0A518CJN9</accession>
<dbReference type="EMBL" id="CP036281">
    <property type="protein sequence ID" value="QDU79442.1"/>
    <property type="molecule type" value="Genomic_DNA"/>
</dbReference>
<keyword evidence="2" id="KW-1185">Reference proteome</keyword>
<evidence type="ECO:0000313" key="2">
    <source>
        <dbReference type="Proteomes" id="UP000317178"/>
    </source>
</evidence>
<protein>
    <submittedName>
        <fullName evidence="1">Uncharacterized protein</fullName>
    </submittedName>
</protein>
<dbReference type="AlphaFoldDB" id="A0A518CJN9"/>
<organism evidence="1 2">
    <name type="scientific">Polystyrenella longa</name>
    <dbReference type="NCBI Taxonomy" id="2528007"/>
    <lineage>
        <taxon>Bacteria</taxon>
        <taxon>Pseudomonadati</taxon>
        <taxon>Planctomycetota</taxon>
        <taxon>Planctomycetia</taxon>
        <taxon>Planctomycetales</taxon>
        <taxon>Planctomycetaceae</taxon>
        <taxon>Polystyrenella</taxon>
    </lineage>
</organism>
<dbReference type="RefSeq" id="WP_144994049.1">
    <property type="nucleotide sequence ID" value="NZ_CP036281.1"/>
</dbReference>
<proteinExistence type="predicted"/>
<gene>
    <name evidence="1" type="ORF">Pla110_11520</name>
</gene>
<evidence type="ECO:0000313" key="1">
    <source>
        <dbReference type="EMBL" id="QDU79442.1"/>
    </source>
</evidence>
<dbReference type="KEGG" id="plon:Pla110_11520"/>
<name>A0A518CJN9_9PLAN</name>
<reference evidence="1 2" key="1">
    <citation type="submission" date="2019-02" db="EMBL/GenBank/DDBJ databases">
        <title>Deep-cultivation of Planctomycetes and their phenomic and genomic characterization uncovers novel biology.</title>
        <authorList>
            <person name="Wiegand S."/>
            <person name="Jogler M."/>
            <person name="Boedeker C."/>
            <person name="Pinto D."/>
            <person name="Vollmers J."/>
            <person name="Rivas-Marin E."/>
            <person name="Kohn T."/>
            <person name="Peeters S.H."/>
            <person name="Heuer A."/>
            <person name="Rast P."/>
            <person name="Oberbeckmann S."/>
            <person name="Bunk B."/>
            <person name="Jeske O."/>
            <person name="Meyerdierks A."/>
            <person name="Storesund J.E."/>
            <person name="Kallscheuer N."/>
            <person name="Luecker S."/>
            <person name="Lage O.M."/>
            <person name="Pohl T."/>
            <person name="Merkel B.J."/>
            <person name="Hornburger P."/>
            <person name="Mueller R.-W."/>
            <person name="Bruemmer F."/>
            <person name="Labrenz M."/>
            <person name="Spormann A.M."/>
            <person name="Op den Camp H."/>
            <person name="Overmann J."/>
            <person name="Amann R."/>
            <person name="Jetten M.S.M."/>
            <person name="Mascher T."/>
            <person name="Medema M.H."/>
            <person name="Devos D.P."/>
            <person name="Kaster A.-K."/>
            <person name="Ovreas L."/>
            <person name="Rohde M."/>
            <person name="Galperin M.Y."/>
            <person name="Jogler C."/>
        </authorList>
    </citation>
    <scope>NUCLEOTIDE SEQUENCE [LARGE SCALE GENOMIC DNA]</scope>
    <source>
        <strain evidence="1 2">Pla110</strain>
    </source>
</reference>
<dbReference type="Proteomes" id="UP000317178">
    <property type="component" value="Chromosome"/>
</dbReference>